<sequence>MKTLQFFAALTFISLIGLTSCSKKSDDVTPEPDATVGFSVKVDGKAYAPDYAYALASFPGNDLYYAIYGVDSKTNDVVAIALPNTVKEGTVQINETNFAVMTLNKETFSTINGGTGTVTIKKRTATYVSGTFNIVVMDPTGTKKLNLTEGSFNVNVR</sequence>
<dbReference type="PROSITE" id="PS51257">
    <property type="entry name" value="PROKAR_LIPOPROTEIN"/>
    <property type="match status" value="1"/>
</dbReference>
<dbReference type="InterPro" id="IPR046219">
    <property type="entry name" value="DUF6252"/>
</dbReference>
<protein>
    <recommendedName>
        <fullName evidence="3">DUF4397 domain-containing protein</fullName>
    </recommendedName>
</protein>
<comment type="caution">
    <text evidence="1">The sequence shown here is derived from an EMBL/GenBank/DDBJ whole genome shotgun (WGS) entry which is preliminary data.</text>
</comment>
<dbReference type="EMBL" id="JAASQJ010000001">
    <property type="protein sequence ID" value="NIJ51547.1"/>
    <property type="molecule type" value="Genomic_DNA"/>
</dbReference>
<evidence type="ECO:0000313" key="1">
    <source>
        <dbReference type="EMBL" id="NIJ51547.1"/>
    </source>
</evidence>
<evidence type="ECO:0008006" key="3">
    <source>
        <dbReference type="Google" id="ProtNLM"/>
    </source>
</evidence>
<dbReference type="RefSeq" id="WP_167267243.1">
    <property type="nucleotide sequence ID" value="NZ_JAASQJ010000001.1"/>
</dbReference>
<evidence type="ECO:0000313" key="2">
    <source>
        <dbReference type="Proteomes" id="UP001179181"/>
    </source>
</evidence>
<reference evidence="1 2" key="1">
    <citation type="submission" date="2020-03" db="EMBL/GenBank/DDBJ databases">
        <title>Genomic Encyclopedia of Type Strains, Phase IV (KMG-IV): sequencing the most valuable type-strain genomes for metagenomic binning, comparative biology and taxonomic classification.</title>
        <authorList>
            <person name="Goeker M."/>
        </authorList>
    </citation>
    <scope>NUCLEOTIDE SEQUENCE [LARGE SCALE GENOMIC DNA]</scope>
    <source>
        <strain evidence="1 2">DSM 102865</strain>
    </source>
</reference>
<name>A0ABX0UFS8_9BACT</name>
<accession>A0ABX0UFS8</accession>
<dbReference type="Pfam" id="PF19765">
    <property type="entry name" value="DUF6252"/>
    <property type="match status" value="1"/>
</dbReference>
<dbReference type="Proteomes" id="UP001179181">
    <property type="component" value="Unassembled WGS sequence"/>
</dbReference>
<organism evidence="1 2">
    <name type="scientific">Dyadobacter arcticus</name>
    <dbReference type="NCBI Taxonomy" id="1078754"/>
    <lineage>
        <taxon>Bacteria</taxon>
        <taxon>Pseudomonadati</taxon>
        <taxon>Bacteroidota</taxon>
        <taxon>Cytophagia</taxon>
        <taxon>Cytophagales</taxon>
        <taxon>Spirosomataceae</taxon>
        <taxon>Dyadobacter</taxon>
    </lineage>
</organism>
<proteinExistence type="predicted"/>
<gene>
    <name evidence="1" type="ORF">FHS68_000703</name>
</gene>
<keyword evidence="2" id="KW-1185">Reference proteome</keyword>